<dbReference type="InterPro" id="IPR016181">
    <property type="entry name" value="Acyl_CoA_acyltransferase"/>
</dbReference>
<dbReference type="AlphaFoldDB" id="A0A937ELJ4"/>
<organism evidence="4 5">
    <name type="scientific">Streptomyces actinomycinicus</name>
    <dbReference type="NCBI Taxonomy" id="1695166"/>
    <lineage>
        <taxon>Bacteria</taxon>
        <taxon>Bacillati</taxon>
        <taxon>Actinomycetota</taxon>
        <taxon>Actinomycetes</taxon>
        <taxon>Kitasatosporales</taxon>
        <taxon>Streptomycetaceae</taxon>
        <taxon>Streptomyces</taxon>
    </lineage>
</organism>
<feature type="domain" description="N-acetyltransferase" evidence="3">
    <location>
        <begin position="3"/>
        <end position="163"/>
    </location>
</feature>
<protein>
    <submittedName>
        <fullName evidence="4">GNAT family N-acetyltransferase</fullName>
    </submittedName>
</protein>
<evidence type="ECO:0000259" key="3">
    <source>
        <dbReference type="PROSITE" id="PS51186"/>
    </source>
</evidence>
<evidence type="ECO:0000256" key="1">
    <source>
        <dbReference type="ARBA" id="ARBA00022679"/>
    </source>
</evidence>
<keyword evidence="2" id="KW-0012">Acyltransferase</keyword>
<gene>
    <name evidence="4" type="ORF">JK359_19695</name>
</gene>
<dbReference type="GO" id="GO:0016747">
    <property type="term" value="F:acyltransferase activity, transferring groups other than amino-acyl groups"/>
    <property type="evidence" value="ECO:0007669"/>
    <property type="project" value="InterPro"/>
</dbReference>
<name>A0A937ELJ4_9ACTN</name>
<dbReference type="PANTHER" id="PTHR43877">
    <property type="entry name" value="AMINOALKYLPHOSPHONATE N-ACETYLTRANSFERASE-RELATED-RELATED"/>
    <property type="match status" value="1"/>
</dbReference>
<sequence length="175" mass="19040">MRHLVRGIAEADWPRVAALEGEAYADPALTEGEELLRSRARASAGTCFVLDLDGRIEGYVLALPYPPLRCPDLAHPERAVHRTRNLHLHDLVVSPPLRGRGLGTRLVRHLTGVARTRGFATMSLVAVGGKEAFWRANGYRAHPTAAVPPDYGGDAVYMSARVAAVPRPHEAREAV</sequence>
<keyword evidence="5" id="KW-1185">Reference proteome</keyword>
<dbReference type="Proteomes" id="UP000661858">
    <property type="component" value="Unassembled WGS sequence"/>
</dbReference>
<dbReference type="CDD" id="cd04301">
    <property type="entry name" value="NAT_SF"/>
    <property type="match status" value="1"/>
</dbReference>
<evidence type="ECO:0000256" key="2">
    <source>
        <dbReference type="ARBA" id="ARBA00023315"/>
    </source>
</evidence>
<dbReference type="Gene3D" id="3.40.630.30">
    <property type="match status" value="1"/>
</dbReference>
<dbReference type="Pfam" id="PF00583">
    <property type="entry name" value="Acetyltransf_1"/>
    <property type="match status" value="1"/>
</dbReference>
<proteinExistence type="predicted"/>
<dbReference type="EMBL" id="JAERRK010000009">
    <property type="protein sequence ID" value="MBL1084164.1"/>
    <property type="molecule type" value="Genomic_DNA"/>
</dbReference>
<comment type="caution">
    <text evidence="4">The sequence shown here is derived from an EMBL/GenBank/DDBJ whole genome shotgun (WGS) entry which is preliminary data.</text>
</comment>
<evidence type="ECO:0000313" key="4">
    <source>
        <dbReference type="EMBL" id="MBL1084164.1"/>
    </source>
</evidence>
<dbReference type="SUPFAM" id="SSF55729">
    <property type="entry name" value="Acyl-CoA N-acyltransferases (Nat)"/>
    <property type="match status" value="1"/>
</dbReference>
<keyword evidence="1" id="KW-0808">Transferase</keyword>
<accession>A0A937ELJ4</accession>
<evidence type="ECO:0000313" key="5">
    <source>
        <dbReference type="Proteomes" id="UP000661858"/>
    </source>
</evidence>
<dbReference type="InterPro" id="IPR000182">
    <property type="entry name" value="GNAT_dom"/>
</dbReference>
<dbReference type="RefSeq" id="WP_201837337.1">
    <property type="nucleotide sequence ID" value="NZ_JAERRK010000009.1"/>
</dbReference>
<dbReference type="InterPro" id="IPR050832">
    <property type="entry name" value="Bact_Acetyltransf"/>
</dbReference>
<reference evidence="4" key="1">
    <citation type="submission" date="2021-01" db="EMBL/GenBank/DDBJ databases">
        <title>WGS of actinomycetes isolated from Thailand.</title>
        <authorList>
            <person name="Thawai C."/>
        </authorList>
    </citation>
    <scope>NUCLEOTIDE SEQUENCE</scope>
    <source>
        <strain evidence="4">RCU-197</strain>
    </source>
</reference>
<dbReference type="PROSITE" id="PS51186">
    <property type="entry name" value="GNAT"/>
    <property type="match status" value="1"/>
</dbReference>